<feature type="region of interest" description="Disordered" evidence="1">
    <location>
        <begin position="115"/>
        <end position="180"/>
    </location>
</feature>
<comment type="caution">
    <text evidence="2">The sequence shown here is derived from an EMBL/GenBank/DDBJ whole genome shotgun (WGS) entry which is preliminary data.</text>
</comment>
<gene>
    <name evidence="2" type="ORF">CVT24_006602</name>
</gene>
<feature type="compositionally biased region" description="Polar residues" evidence="1">
    <location>
        <begin position="153"/>
        <end position="162"/>
    </location>
</feature>
<organism evidence="2 3">
    <name type="scientific">Panaeolus cyanescens</name>
    <dbReference type="NCBI Taxonomy" id="181874"/>
    <lineage>
        <taxon>Eukaryota</taxon>
        <taxon>Fungi</taxon>
        <taxon>Dikarya</taxon>
        <taxon>Basidiomycota</taxon>
        <taxon>Agaricomycotina</taxon>
        <taxon>Agaricomycetes</taxon>
        <taxon>Agaricomycetidae</taxon>
        <taxon>Agaricales</taxon>
        <taxon>Agaricineae</taxon>
        <taxon>Galeropsidaceae</taxon>
        <taxon>Panaeolus</taxon>
    </lineage>
</organism>
<feature type="compositionally biased region" description="Pro residues" evidence="1">
    <location>
        <begin position="1"/>
        <end position="18"/>
    </location>
</feature>
<accession>A0A409WP40</accession>
<feature type="compositionally biased region" description="Basic and acidic residues" evidence="1">
    <location>
        <begin position="58"/>
        <end position="70"/>
    </location>
</feature>
<proteinExistence type="predicted"/>
<keyword evidence="3" id="KW-1185">Reference proteome</keyword>
<reference evidence="2 3" key="1">
    <citation type="journal article" date="2018" name="Evol. Lett.">
        <title>Horizontal gene cluster transfer increased hallucinogenic mushroom diversity.</title>
        <authorList>
            <person name="Reynolds H.T."/>
            <person name="Vijayakumar V."/>
            <person name="Gluck-Thaler E."/>
            <person name="Korotkin H.B."/>
            <person name="Matheny P.B."/>
            <person name="Slot J.C."/>
        </authorList>
    </citation>
    <scope>NUCLEOTIDE SEQUENCE [LARGE SCALE GENOMIC DNA]</scope>
    <source>
        <strain evidence="2 3">2629</strain>
    </source>
</reference>
<dbReference type="EMBL" id="NHTK01005373">
    <property type="protein sequence ID" value="PPQ80262.1"/>
    <property type="molecule type" value="Genomic_DNA"/>
</dbReference>
<dbReference type="OrthoDB" id="3129414at2759"/>
<protein>
    <submittedName>
        <fullName evidence="2">Uncharacterized protein</fullName>
    </submittedName>
</protein>
<evidence type="ECO:0000313" key="3">
    <source>
        <dbReference type="Proteomes" id="UP000284842"/>
    </source>
</evidence>
<feature type="compositionally biased region" description="Low complexity" evidence="1">
    <location>
        <begin position="126"/>
        <end position="139"/>
    </location>
</feature>
<dbReference type="InParanoid" id="A0A409WP40"/>
<dbReference type="Proteomes" id="UP000284842">
    <property type="component" value="Unassembled WGS sequence"/>
</dbReference>
<evidence type="ECO:0000256" key="1">
    <source>
        <dbReference type="SAM" id="MobiDB-lite"/>
    </source>
</evidence>
<evidence type="ECO:0000313" key="2">
    <source>
        <dbReference type="EMBL" id="PPQ80262.1"/>
    </source>
</evidence>
<dbReference type="AlphaFoldDB" id="A0A409WP40"/>
<sequence length="260" mass="28466">MDASPPPPPPTLAQPPPSTQSSLHGDGENVAPSPTPPRRSSHKRGKKFLGLGSSFRASESKRKAEDDEKAAASQRPKKVPKNFSQQLERPAYLPTGYSLAPGSLYDLLLRSEENAMAREAMEQQGSSSENSSSNASPPSFAATIDLPPLSPILDSSTSTIPDTSERKVPQPPPVFLPAPSVVTRRTPRYPYEYTRPPRLYPRNAPLSLSKLIIHWDTRPNPFRPHYTKINGERVRFLSDSSEVETPTPFVTSCVASSIVQ</sequence>
<feature type="region of interest" description="Disordered" evidence="1">
    <location>
        <begin position="1"/>
        <end position="97"/>
    </location>
</feature>
<name>A0A409WP40_9AGAR</name>